<gene>
    <name evidence="1" type="ORF">BHW_0015200</name>
</gene>
<geneLocation type="plasmid" evidence="1">
    <name>unnamed</name>
</geneLocation>
<reference evidence="1" key="1">
    <citation type="submission" date="2013-04" db="EMBL/GenBank/DDBJ databases">
        <title>Comparative Genomics of Relapsing Fever Spirochetes.</title>
        <authorList>
            <person name="Schwan T.G."/>
            <person name="Raffel S.J."/>
            <person name="Porcella S.F."/>
            <person name="Martens C.A."/>
            <person name="Bruno D.P."/>
            <person name="Ricklefs S.M."/>
            <person name="Barbian K.B."/>
        </authorList>
    </citation>
    <scope>NUCLEOTIDE SEQUENCE</scope>
    <source>
        <strain evidence="1">MTW</strain>
        <plasmid evidence="1">unnamed</plasmid>
    </source>
</reference>
<name>W5T6T0_BORHE</name>
<keyword evidence="1" id="KW-0489">Methyltransferase</keyword>
<organism evidence="1">
    <name type="scientific">Borrelia hermsii MTW</name>
    <dbReference type="NCBI Taxonomy" id="1313291"/>
    <lineage>
        <taxon>Bacteria</taxon>
        <taxon>Pseudomonadati</taxon>
        <taxon>Spirochaetota</taxon>
        <taxon>Spirochaetia</taxon>
        <taxon>Spirochaetales</taxon>
        <taxon>Borreliaceae</taxon>
        <taxon>Borrelia</taxon>
    </lineage>
</organism>
<evidence type="ECO:0000313" key="1">
    <source>
        <dbReference type="EMBL" id="AHH14673.1"/>
    </source>
</evidence>
<keyword evidence="1" id="KW-0614">Plasmid</keyword>
<dbReference type="EMBL" id="CP005692">
    <property type="protein sequence ID" value="AHH14673.1"/>
    <property type="molecule type" value="Genomic_DNA"/>
</dbReference>
<dbReference type="EC" id="2.1.1.148" evidence="1"/>
<keyword evidence="1" id="KW-0808">Transferase</keyword>
<dbReference type="GO" id="GO:0032259">
    <property type="term" value="P:methylation"/>
    <property type="evidence" value="ECO:0007669"/>
    <property type="project" value="UniProtKB-KW"/>
</dbReference>
<protein>
    <submittedName>
        <fullName evidence="1">Thymidylate synthase thyX</fullName>
        <ecNumber evidence="1">2.1.1.148</ecNumber>
    </submittedName>
</protein>
<accession>W5T6T0</accession>
<proteinExistence type="predicted"/>
<dbReference type="AlphaFoldDB" id="W5T6T0"/>
<dbReference type="HOGENOM" id="CLU_3230483_0_0_12"/>
<dbReference type="GO" id="GO:0050797">
    <property type="term" value="F:thymidylate synthase (FAD) activity"/>
    <property type="evidence" value="ECO:0007669"/>
    <property type="project" value="UniProtKB-EC"/>
</dbReference>
<sequence length="43" mass="5050">MLNTEIEKESLLNQEYKVLDKGFLKSIDYMGSNARISYRGEKH</sequence>